<evidence type="ECO:0000313" key="2">
    <source>
        <dbReference type="EMBL" id="KAK7389211.1"/>
    </source>
</evidence>
<dbReference type="Proteomes" id="UP001386955">
    <property type="component" value="Unassembled WGS sequence"/>
</dbReference>
<name>A0AAN9S543_PSOTE</name>
<reference evidence="2 3" key="1">
    <citation type="submission" date="2024-01" db="EMBL/GenBank/DDBJ databases">
        <title>The genomes of 5 underutilized Papilionoideae crops provide insights into root nodulation and disease resistanc.</title>
        <authorList>
            <person name="Jiang F."/>
        </authorList>
    </citation>
    <scope>NUCLEOTIDE SEQUENCE [LARGE SCALE GENOMIC DNA]</scope>
    <source>
        <strain evidence="2">DUOXIRENSHENG_FW03</strain>
        <tissue evidence="2">Leaves</tissue>
    </source>
</reference>
<comment type="caution">
    <text evidence="2">The sequence shown here is derived from an EMBL/GenBank/DDBJ whole genome shotgun (WGS) entry which is preliminary data.</text>
</comment>
<dbReference type="EMBL" id="JAYMYS010000006">
    <property type="protein sequence ID" value="KAK7389211.1"/>
    <property type="molecule type" value="Genomic_DNA"/>
</dbReference>
<organism evidence="2 3">
    <name type="scientific">Psophocarpus tetragonolobus</name>
    <name type="common">Winged bean</name>
    <name type="synonym">Dolichos tetragonolobus</name>
    <dbReference type="NCBI Taxonomy" id="3891"/>
    <lineage>
        <taxon>Eukaryota</taxon>
        <taxon>Viridiplantae</taxon>
        <taxon>Streptophyta</taxon>
        <taxon>Embryophyta</taxon>
        <taxon>Tracheophyta</taxon>
        <taxon>Spermatophyta</taxon>
        <taxon>Magnoliopsida</taxon>
        <taxon>eudicotyledons</taxon>
        <taxon>Gunneridae</taxon>
        <taxon>Pentapetalae</taxon>
        <taxon>rosids</taxon>
        <taxon>fabids</taxon>
        <taxon>Fabales</taxon>
        <taxon>Fabaceae</taxon>
        <taxon>Papilionoideae</taxon>
        <taxon>50 kb inversion clade</taxon>
        <taxon>NPAAA clade</taxon>
        <taxon>indigoferoid/millettioid clade</taxon>
        <taxon>Phaseoleae</taxon>
        <taxon>Psophocarpus</taxon>
    </lineage>
</organism>
<evidence type="ECO:0000256" key="1">
    <source>
        <dbReference type="SAM" id="SignalP"/>
    </source>
</evidence>
<gene>
    <name evidence="2" type="ORF">VNO78_24047</name>
</gene>
<protein>
    <submittedName>
        <fullName evidence="2">Uncharacterized protein</fullName>
    </submittedName>
</protein>
<evidence type="ECO:0000313" key="3">
    <source>
        <dbReference type="Proteomes" id="UP001386955"/>
    </source>
</evidence>
<feature type="signal peptide" evidence="1">
    <location>
        <begin position="1"/>
        <end position="25"/>
    </location>
</feature>
<feature type="chain" id="PRO_5042923656" evidence="1">
    <location>
        <begin position="26"/>
        <end position="251"/>
    </location>
</feature>
<sequence>MVHNQLSLLLSFLFPMCYISSSVLAFALLNGQNYNHLGCCDAICDIQNEAPLYQLHKRSILVLEKDNDFIVKLSKKEKEKIKVEKTSQPNPLYVSCLLSPLIFQIMRRIEGSRDKDKVEGKSYSSLVAEGRVEATSYVKACLFNKQELKSTILWLHLPANVSELRFFICTVEPIFQLSDVAGSAFQARVEHLLGCFWRGFLSRNKSSFIVCLRTGRIAKTFIRSNSYSQWTSASWDLGWKNESCFCVTDDS</sequence>
<keyword evidence="1" id="KW-0732">Signal</keyword>
<keyword evidence="3" id="KW-1185">Reference proteome</keyword>
<accession>A0AAN9S543</accession>
<dbReference type="AlphaFoldDB" id="A0AAN9S543"/>
<proteinExistence type="predicted"/>